<dbReference type="AlphaFoldDB" id="A0A9D4RAP9"/>
<evidence type="ECO:0000313" key="1">
    <source>
        <dbReference type="EMBL" id="KAH3860518.1"/>
    </source>
</evidence>
<organism evidence="1 2">
    <name type="scientific">Dreissena polymorpha</name>
    <name type="common">Zebra mussel</name>
    <name type="synonym">Mytilus polymorpha</name>
    <dbReference type="NCBI Taxonomy" id="45954"/>
    <lineage>
        <taxon>Eukaryota</taxon>
        <taxon>Metazoa</taxon>
        <taxon>Spiralia</taxon>
        <taxon>Lophotrochozoa</taxon>
        <taxon>Mollusca</taxon>
        <taxon>Bivalvia</taxon>
        <taxon>Autobranchia</taxon>
        <taxon>Heteroconchia</taxon>
        <taxon>Euheterodonta</taxon>
        <taxon>Imparidentia</taxon>
        <taxon>Neoheterodontei</taxon>
        <taxon>Myida</taxon>
        <taxon>Dreissenoidea</taxon>
        <taxon>Dreissenidae</taxon>
        <taxon>Dreissena</taxon>
    </lineage>
</organism>
<dbReference type="Proteomes" id="UP000828390">
    <property type="component" value="Unassembled WGS sequence"/>
</dbReference>
<comment type="caution">
    <text evidence="1">The sequence shown here is derived from an EMBL/GenBank/DDBJ whole genome shotgun (WGS) entry which is preliminary data.</text>
</comment>
<gene>
    <name evidence="1" type="ORF">DPMN_023419</name>
</gene>
<reference evidence="1" key="1">
    <citation type="journal article" date="2019" name="bioRxiv">
        <title>The Genome of the Zebra Mussel, Dreissena polymorpha: A Resource for Invasive Species Research.</title>
        <authorList>
            <person name="McCartney M.A."/>
            <person name="Auch B."/>
            <person name="Kono T."/>
            <person name="Mallez S."/>
            <person name="Zhang Y."/>
            <person name="Obille A."/>
            <person name="Becker A."/>
            <person name="Abrahante J.E."/>
            <person name="Garbe J."/>
            <person name="Badalamenti J.P."/>
            <person name="Herman A."/>
            <person name="Mangelson H."/>
            <person name="Liachko I."/>
            <person name="Sullivan S."/>
            <person name="Sone E.D."/>
            <person name="Koren S."/>
            <person name="Silverstein K.A.T."/>
            <person name="Beckman K.B."/>
            <person name="Gohl D.M."/>
        </authorList>
    </citation>
    <scope>NUCLEOTIDE SEQUENCE</scope>
    <source>
        <strain evidence="1">Duluth1</strain>
        <tissue evidence="1">Whole animal</tissue>
    </source>
</reference>
<dbReference type="EMBL" id="JAIWYP010000002">
    <property type="protein sequence ID" value="KAH3860518.1"/>
    <property type="molecule type" value="Genomic_DNA"/>
</dbReference>
<evidence type="ECO:0000313" key="2">
    <source>
        <dbReference type="Proteomes" id="UP000828390"/>
    </source>
</evidence>
<accession>A0A9D4RAP9</accession>
<proteinExistence type="predicted"/>
<reference evidence="1" key="2">
    <citation type="submission" date="2020-11" db="EMBL/GenBank/DDBJ databases">
        <authorList>
            <person name="McCartney M.A."/>
            <person name="Auch B."/>
            <person name="Kono T."/>
            <person name="Mallez S."/>
            <person name="Becker A."/>
            <person name="Gohl D.M."/>
            <person name="Silverstein K.A.T."/>
            <person name="Koren S."/>
            <person name="Bechman K.B."/>
            <person name="Herman A."/>
            <person name="Abrahante J.E."/>
            <person name="Garbe J."/>
        </authorList>
    </citation>
    <scope>NUCLEOTIDE SEQUENCE</scope>
    <source>
        <strain evidence="1">Duluth1</strain>
        <tissue evidence="1">Whole animal</tissue>
    </source>
</reference>
<protein>
    <submittedName>
        <fullName evidence="1">Uncharacterized protein</fullName>
    </submittedName>
</protein>
<keyword evidence="2" id="KW-1185">Reference proteome</keyword>
<name>A0A9D4RAP9_DREPO</name>
<sequence>MDTLGPYKETSAGKRFLITYVDENTKWHKQAEIEIIRKLRDLGKRTRTNMRPDENLMASVNDSALVKENFNDMVGPSKNKGNLQYIALRFGNRFNPLHKVNKRANVALVFASV</sequence>